<feature type="transmembrane region" description="Helical" evidence="11">
    <location>
        <begin position="85"/>
        <end position="107"/>
    </location>
</feature>
<dbReference type="SUPFAM" id="SSF50156">
    <property type="entry name" value="PDZ domain-like"/>
    <property type="match status" value="1"/>
</dbReference>
<protein>
    <recommendedName>
        <fullName evidence="11">Zinc metalloprotease</fullName>
        <ecNumber evidence="11">3.4.24.-</ecNumber>
    </recommendedName>
</protein>
<dbReference type="InterPro" id="IPR008915">
    <property type="entry name" value="Peptidase_M50"/>
</dbReference>
<evidence type="ECO:0000256" key="7">
    <source>
        <dbReference type="ARBA" id="ARBA00022833"/>
    </source>
</evidence>
<evidence type="ECO:0000313" key="14">
    <source>
        <dbReference type="Proteomes" id="UP000782610"/>
    </source>
</evidence>
<gene>
    <name evidence="13" type="primary">rseP</name>
    <name evidence="13" type="ORF">HY834_00505</name>
</gene>
<keyword evidence="6 11" id="KW-0378">Hydrolase</keyword>
<evidence type="ECO:0000313" key="13">
    <source>
        <dbReference type="EMBL" id="MBI4920203.1"/>
    </source>
</evidence>
<dbReference type="InterPro" id="IPR041489">
    <property type="entry name" value="PDZ_6"/>
</dbReference>
<dbReference type="GO" id="GO:0046872">
    <property type="term" value="F:metal ion binding"/>
    <property type="evidence" value="ECO:0007669"/>
    <property type="project" value="UniProtKB-KW"/>
</dbReference>
<reference evidence="13" key="1">
    <citation type="submission" date="2020-07" db="EMBL/GenBank/DDBJ databases">
        <title>Huge and variable diversity of episymbiotic CPR bacteria and DPANN archaea in groundwater ecosystems.</title>
        <authorList>
            <person name="He C.Y."/>
            <person name="Keren R."/>
            <person name="Whittaker M."/>
            <person name="Farag I.F."/>
            <person name="Doudna J."/>
            <person name="Cate J.H.D."/>
            <person name="Banfield J.F."/>
        </authorList>
    </citation>
    <scope>NUCLEOTIDE SEQUENCE</scope>
    <source>
        <strain evidence="13">NC_groundwater_1586_Pr3_B-0.1um_66_15</strain>
    </source>
</reference>
<dbReference type="Proteomes" id="UP000782610">
    <property type="component" value="Unassembled WGS sequence"/>
</dbReference>
<accession>A0A933KXN0</accession>
<dbReference type="GO" id="GO:0016020">
    <property type="term" value="C:membrane"/>
    <property type="evidence" value="ECO:0007669"/>
    <property type="project" value="UniProtKB-SubCell"/>
</dbReference>
<keyword evidence="11" id="KW-0479">Metal-binding</keyword>
<keyword evidence="7 11" id="KW-0862">Zinc</keyword>
<dbReference type="GO" id="GO:0006508">
    <property type="term" value="P:proteolysis"/>
    <property type="evidence" value="ECO:0007669"/>
    <property type="project" value="UniProtKB-KW"/>
</dbReference>
<evidence type="ECO:0000256" key="9">
    <source>
        <dbReference type="ARBA" id="ARBA00023049"/>
    </source>
</evidence>
<dbReference type="AlphaFoldDB" id="A0A933KXN0"/>
<dbReference type="CDD" id="cd06163">
    <property type="entry name" value="S2P-M50_PDZ_RseP-like"/>
    <property type="match status" value="1"/>
</dbReference>
<evidence type="ECO:0000256" key="5">
    <source>
        <dbReference type="ARBA" id="ARBA00022692"/>
    </source>
</evidence>
<keyword evidence="8 11" id="KW-1133">Transmembrane helix</keyword>
<comment type="cofactor">
    <cofactor evidence="1 11">
        <name>Zn(2+)</name>
        <dbReference type="ChEBI" id="CHEBI:29105"/>
    </cofactor>
</comment>
<organism evidence="13 14">
    <name type="scientific">Devosia nanyangense</name>
    <dbReference type="NCBI Taxonomy" id="1228055"/>
    <lineage>
        <taxon>Bacteria</taxon>
        <taxon>Pseudomonadati</taxon>
        <taxon>Pseudomonadota</taxon>
        <taxon>Alphaproteobacteria</taxon>
        <taxon>Hyphomicrobiales</taxon>
        <taxon>Devosiaceae</taxon>
        <taxon>Devosia</taxon>
    </lineage>
</organism>
<proteinExistence type="inferred from homology"/>
<sequence length="351" mass="37684">MGHYLVARWNGIAIQTFSLGFGPELVGFNDRHGTRWKLSAIPLGGYVRFVGDMNAASMPDPEAVAALPPDERKHLFVNKNVWQRFAVVAAGPAANLLFTFLVLYALLLGYGRYTIPPVIGDVISGSIAAEGGLLAGDTIVSVDGFDVHGFEDFQRLIATAPGRAVTIVLDRDGAIETIVITPEVVVETDRFGNSHRVGRIGVSRDVTQGDVTLYRPGAVEAVGTTFEEMRFIVDRTAAFLGDFFVGRGDVEQLGGPVKVARVSGQVATLGVVALINLAALLSLNIGLFNLLPVPVLDGGHLLYYAVEAIRGRPLSPRAQEIGFRVGFAIVGTLMVFTLLNDTLLEALRHFT</sequence>
<name>A0A933KXN0_9HYPH</name>
<dbReference type="InterPro" id="IPR036034">
    <property type="entry name" value="PDZ_sf"/>
</dbReference>
<keyword evidence="5 11" id="KW-0812">Transmembrane</keyword>
<keyword evidence="9 11" id="KW-0482">Metalloprotease</keyword>
<evidence type="ECO:0000256" key="6">
    <source>
        <dbReference type="ARBA" id="ARBA00022801"/>
    </source>
</evidence>
<dbReference type="GO" id="GO:0004222">
    <property type="term" value="F:metalloendopeptidase activity"/>
    <property type="evidence" value="ECO:0007669"/>
    <property type="project" value="InterPro"/>
</dbReference>
<dbReference type="CDD" id="cd23081">
    <property type="entry name" value="cpPDZ_EcRseP-like"/>
    <property type="match status" value="1"/>
</dbReference>
<comment type="similarity">
    <text evidence="3 11">Belongs to the peptidase M50B family.</text>
</comment>
<evidence type="ECO:0000256" key="1">
    <source>
        <dbReference type="ARBA" id="ARBA00001947"/>
    </source>
</evidence>
<keyword evidence="10 11" id="KW-0472">Membrane</keyword>
<dbReference type="EC" id="3.4.24.-" evidence="11"/>
<dbReference type="InterPro" id="IPR001478">
    <property type="entry name" value="PDZ"/>
</dbReference>
<feature type="transmembrane region" description="Helical" evidence="11">
    <location>
        <begin position="266"/>
        <end position="291"/>
    </location>
</feature>
<dbReference type="Pfam" id="PF02163">
    <property type="entry name" value="Peptidase_M50"/>
    <property type="match status" value="1"/>
</dbReference>
<comment type="caution">
    <text evidence="13">The sequence shown here is derived from an EMBL/GenBank/DDBJ whole genome shotgun (WGS) entry which is preliminary data.</text>
</comment>
<dbReference type="Pfam" id="PF17820">
    <property type="entry name" value="PDZ_6"/>
    <property type="match status" value="1"/>
</dbReference>
<keyword evidence="4" id="KW-0645">Protease</keyword>
<dbReference type="PANTHER" id="PTHR42837:SF2">
    <property type="entry name" value="MEMBRANE METALLOPROTEASE ARASP2, CHLOROPLASTIC-RELATED"/>
    <property type="match status" value="1"/>
</dbReference>
<dbReference type="NCBIfam" id="TIGR00054">
    <property type="entry name" value="RIP metalloprotease RseP"/>
    <property type="match status" value="1"/>
</dbReference>
<evidence type="ECO:0000256" key="8">
    <source>
        <dbReference type="ARBA" id="ARBA00022989"/>
    </source>
</evidence>
<evidence type="ECO:0000256" key="4">
    <source>
        <dbReference type="ARBA" id="ARBA00022670"/>
    </source>
</evidence>
<evidence type="ECO:0000256" key="11">
    <source>
        <dbReference type="RuleBase" id="RU362031"/>
    </source>
</evidence>
<dbReference type="InterPro" id="IPR004387">
    <property type="entry name" value="Pept_M50_Zn"/>
</dbReference>
<evidence type="ECO:0000259" key="12">
    <source>
        <dbReference type="PROSITE" id="PS50106"/>
    </source>
</evidence>
<evidence type="ECO:0000256" key="2">
    <source>
        <dbReference type="ARBA" id="ARBA00004141"/>
    </source>
</evidence>
<feature type="domain" description="PDZ" evidence="12">
    <location>
        <begin position="118"/>
        <end position="149"/>
    </location>
</feature>
<comment type="subcellular location">
    <subcellularLocation>
        <location evidence="2">Membrane</location>
        <topology evidence="2">Multi-pass membrane protein</topology>
    </subcellularLocation>
</comment>
<evidence type="ECO:0000256" key="3">
    <source>
        <dbReference type="ARBA" id="ARBA00007931"/>
    </source>
</evidence>
<dbReference type="Gene3D" id="2.30.42.10">
    <property type="match status" value="1"/>
</dbReference>
<dbReference type="EMBL" id="JACRAF010000002">
    <property type="protein sequence ID" value="MBI4920203.1"/>
    <property type="molecule type" value="Genomic_DNA"/>
</dbReference>
<feature type="transmembrane region" description="Helical" evidence="11">
    <location>
        <begin position="321"/>
        <end position="339"/>
    </location>
</feature>
<dbReference type="PROSITE" id="PS50106">
    <property type="entry name" value="PDZ"/>
    <property type="match status" value="1"/>
</dbReference>
<dbReference type="PANTHER" id="PTHR42837">
    <property type="entry name" value="REGULATOR OF SIGMA-E PROTEASE RSEP"/>
    <property type="match status" value="1"/>
</dbReference>
<evidence type="ECO:0000256" key="10">
    <source>
        <dbReference type="ARBA" id="ARBA00023136"/>
    </source>
</evidence>
<dbReference type="SMART" id="SM00228">
    <property type="entry name" value="PDZ"/>
    <property type="match status" value="1"/>
</dbReference>